<evidence type="ECO:0000313" key="11">
    <source>
        <dbReference type="EMBL" id="MBN4066679.1"/>
    </source>
</evidence>
<dbReference type="Pfam" id="PF03748">
    <property type="entry name" value="FliL"/>
    <property type="match status" value="1"/>
</dbReference>
<evidence type="ECO:0000256" key="7">
    <source>
        <dbReference type="ARBA" id="ARBA00022779"/>
    </source>
</evidence>
<proteinExistence type="inferred from homology"/>
<evidence type="ECO:0000256" key="10">
    <source>
        <dbReference type="RuleBase" id="RU364125"/>
    </source>
</evidence>
<evidence type="ECO:0000256" key="1">
    <source>
        <dbReference type="ARBA" id="ARBA00002254"/>
    </source>
</evidence>
<reference evidence="11 12" key="1">
    <citation type="submission" date="2021-02" db="EMBL/GenBank/DDBJ databases">
        <title>Activity-based single-cell genomes from oceanic crustal fluid captures similar information to metagenomic and metatranscriptomic surveys with orders of magnitude less sampling.</title>
        <authorList>
            <person name="D'Angelo T.S."/>
            <person name="Orcutt B.N."/>
        </authorList>
    </citation>
    <scope>NUCLEOTIDE SEQUENCE [LARGE SCALE GENOMIC DNA]</scope>
    <source>
        <strain evidence="11">AH-315-G07</strain>
    </source>
</reference>
<protein>
    <recommendedName>
        <fullName evidence="10">Flagellar protein FliL</fullName>
    </recommendedName>
</protein>
<evidence type="ECO:0000256" key="2">
    <source>
        <dbReference type="ARBA" id="ARBA00004162"/>
    </source>
</evidence>
<evidence type="ECO:0000256" key="8">
    <source>
        <dbReference type="ARBA" id="ARBA00022989"/>
    </source>
</evidence>
<gene>
    <name evidence="11" type="ORF">JYU14_01180</name>
</gene>
<keyword evidence="5 10" id="KW-0145">Chemotaxis</keyword>
<comment type="function">
    <text evidence="1 10">Controls the rotational direction of flagella during chemotaxis.</text>
</comment>
<sequence>MAPEEEKPSVEGEPKKKNILPWIILIVVLIVLVVVVILFFFTADRGEEGEPEKVFVEYPVRHKLYQLKDGSYLKLGFNIVVEEDDVDTIKEVLEIESPGRLTHGIHSILGNKTSEELMGGSHKREAFARELEKMIEDQVLRNYNLKQDSAKNQIKVHEILLTDFITQ</sequence>
<evidence type="ECO:0000256" key="5">
    <source>
        <dbReference type="ARBA" id="ARBA00022500"/>
    </source>
</evidence>
<evidence type="ECO:0000256" key="3">
    <source>
        <dbReference type="ARBA" id="ARBA00008281"/>
    </source>
</evidence>
<dbReference type="Proteomes" id="UP000722121">
    <property type="component" value="Unassembled WGS sequence"/>
</dbReference>
<keyword evidence="7 10" id="KW-0283">Flagellar rotation</keyword>
<dbReference type="InterPro" id="IPR005503">
    <property type="entry name" value="FliL"/>
</dbReference>
<evidence type="ECO:0000256" key="4">
    <source>
        <dbReference type="ARBA" id="ARBA00022475"/>
    </source>
</evidence>
<keyword evidence="12" id="KW-1185">Reference proteome</keyword>
<name>A0ABS3AQB7_9BACT</name>
<evidence type="ECO:0000256" key="9">
    <source>
        <dbReference type="ARBA" id="ARBA00023136"/>
    </source>
</evidence>
<accession>A0ABS3AQB7</accession>
<evidence type="ECO:0000256" key="6">
    <source>
        <dbReference type="ARBA" id="ARBA00022692"/>
    </source>
</evidence>
<keyword evidence="11" id="KW-0966">Cell projection</keyword>
<keyword evidence="9 10" id="KW-0472">Membrane</keyword>
<keyword evidence="6 10" id="KW-0812">Transmembrane</keyword>
<comment type="similarity">
    <text evidence="3 10">Belongs to the FliL family.</text>
</comment>
<feature type="transmembrane region" description="Helical" evidence="10">
    <location>
        <begin position="20"/>
        <end position="43"/>
    </location>
</feature>
<dbReference type="EMBL" id="JAFITR010000016">
    <property type="protein sequence ID" value="MBN4066679.1"/>
    <property type="molecule type" value="Genomic_DNA"/>
</dbReference>
<keyword evidence="4 10" id="KW-1003">Cell membrane</keyword>
<evidence type="ECO:0000313" key="12">
    <source>
        <dbReference type="Proteomes" id="UP000722121"/>
    </source>
</evidence>
<keyword evidence="11" id="KW-0282">Flagellum</keyword>
<keyword evidence="11" id="KW-0969">Cilium</keyword>
<organism evidence="11 12">
    <name type="scientific">Simkania negevensis</name>
    <dbReference type="NCBI Taxonomy" id="83561"/>
    <lineage>
        <taxon>Bacteria</taxon>
        <taxon>Pseudomonadati</taxon>
        <taxon>Chlamydiota</taxon>
        <taxon>Chlamydiia</taxon>
        <taxon>Parachlamydiales</taxon>
        <taxon>Simkaniaceae</taxon>
        <taxon>Simkania</taxon>
    </lineage>
</organism>
<comment type="caution">
    <text evidence="11">The sequence shown here is derived from an EMBL/GenBank/DDBJ whole genome shotgun (WGS) entry which is preliminary data.</text>
</comment>
<comment type="subcellular location">
    <subcellularLocation>
        <location evidence="2">Cell membrane</location>
        <topology evidence="2">Single-pass membrane protein</topology>
    </subcellularLocation>
</comment>
<keyword evidence="8 10" id="KW-1133">Transmembrane helix</keyword>